<proteinExistence type="predicted"/>
<evidence type="ECO:0000313" key="2">
    <source>
        <dbReference type="Proteomes" id="UP001143856"/>
    </source>
</evidence>
<comment type="caution">
    <text evidence="1">The sequence shown here is derived from an EMBL/GenBank/DDBJ whole genome shotgun (WGS) entry which is preliminary data.</text>
</comment>
<name>A0ACC1PPM6_9PEZI</name>
<accession>A0ACC1PPM6</accession>
<sequence length="281" mass="31831">MDSHVSQTSPPHDCTLCVVAIGNSSAVQPMLAPPRRRRRRLPVYYPPVRTATLGGTQSRYSTELHSALGGGMLEYLTITTVSSLLDTDSPSNNIETPWRVLGETAAQCDQVQHNIRILRVRLNLKLDVAVSVHMCRKFRPYQHRPTNRCARSRYRQTPTARWSVGGISPPEKLWKHGIDTTPLAARWRGRAAGNPIRCALPRSPHAKLFTHGDLDRTRGRIEYLTLGSESWWTNIRRTYTVTSWFSHRYCQLGVFPACDCARVHYRATIVNSLHSVQPLLE</sequence>
<gene>
    <name evidence="1" type="ORF">NUW58_g365</name>
</gene>
<protein>
    <submittedName>
        <fullName evidence="1">Uncharacterized protein</fullName>
    </submittedName>
</protein>
<keyword evidence="2" id="KW-1185">Reference proteome</keyword>
<reference evidence="1" key="1">
    <citation type="submission" date="2022-10" db="EMBL/GenBank/DDBJ databases">
        <title>Genome Sequence of Xylaria curta.</title>
        <authorList>
            <person name="Buettner E."/>
        </authorList>
    </citation>
    <scope>NUCLEOTIDE SEQUENCE</scope>
    <source>
        <strain evidence="1">Babe10</strain>
    </source>
</reference>
<evidence type="ECO:0000313" key="1">
    <source>
        <dbReference type="EMBL" id="KAJ2998297.1"/>
    </source>
</evidence>
<dbReference type="EMBL" id="JAPDGR010000030">
    <property type="protein sequence ID" value="KAJ2998297.1"/>
    <property type="molecule type" value="Genomic_DNA"/>
</dbReference>
<organism evidence="1 2">
    <name type="scientific">Xylaria curta</name>
    <dbReference type="NCBI Taxonomy" id="42375"/>
    <lineage>
        <taxon>Eukaryota</taxon>
        <taxon>Fungi</taxon>
        <taxon>Dikarya</taxon>
        <taxon>Ascomycota</taxon>
        <taxon>Pezizomycotina</taxon>
        <taxon>Sordariomycetes</taxon>
        <taxon>Xylariomycetidae</taxon>
        <taxon>Xylariales</taxon>
        <taxon>Xylariaceae</taxon>
        <taxon>Xylaria</taxon>
    </lineage>
</organism>
<dbReference type="Proteomes" id="UP001143856">
    <property type="component" value="Unassembled WGS sequence"/>
</dbReference>